<dbReference type="Proteomes" id="UP001519332">
    <property type="component" value="Unassembled WGS sequence"/>
</dbReference>
<comment type="caution">
    <text evidence="1">The sequence shown here is derived from an EMBL/GenBank/DDBJ whole genome shotgun (WGS) entry which is preliminary data.</text>
</comment>
<organism evidence="1 2">
    <name type="scientific">Kibdelosporangium banguiense</name>
    <dbReference type="NCBI Taxonomy" id="1365924"/>
    <lineage>
        <taxon>Bacteria</taxon>
        <taxon>Bacillati</taxon>
        <taxon>Actinomycetota</taxon>
        <taxon>Actinomycetes</taxon>
        <taxon>Pseudonocardiales</taxon>
        <taxon>Pseudonocardiaceae</taxon>
        <taxon>Kibdelosporangium</taxon>
    </lineage>
</organism>
<dbReference type="RefSeq" id="WP_209633747.1">
    <property type="nucleotide sequence ID" value="NZ_JAGINW010000001.1"/>
</dbReference>
<proteinExistence type="predicted"/>
<dbReference type="EMBL" id="JAGINW010000001">
    <property type="protein sequence ID" value="MBP2319993.1"/>
    <property type="molecule type" value="Genomic_DNA"/>
</dbReference>
<sequence length="89" mass="9063">MTTGAGDAPLQVGHGPTVCGGLPRVSRTATAVTAVSIKDNRVPASPGCVSSDSVHTNAFLKAPFAEDVHGRTIPALCATRISNRLAPLE</sequence>
<protein>
    <submittedName>
        <fullName evidence="1">Uncharacterized protein</fullName>
    </submittedName>
</protein>
<evidence type="ECO:0000313" key="2">
    <source>
        <dbReference type="Proteomes" id="UP001519332"/>
    </source>
</evidence>
<accession>A0ABS4T6H4</accession>
<keyword evidence="2" id="KW-1185">Reference proteome</keyword>
<name>A0ABS4T6H4_9PSEU</name>
<evidence type="ECO:0000313" key="1">
    <source>
        <dbReference type="EMBL" id="MBP2319993.1"/>
    </source>
</evidence>
<reference evidence="1 2" key="1">
    <citation type="submission" date="2021-03" db="EMBL/GenBank/DDBJ databases">
        <title>Sequencing the genomes of 1000 actinobacteria strains.</title>
        <authorList>
            <person name="Klenk H.-P."/>
        </authorList>
    </citation>
    <scope>NUCLEOTIDE SEQUENCE [LARGE SCALE GENOMIC DNA]</scope>
    <source>
        <strain evidence="1 2">DSM 46670</strain>
    </source>
</reference>
<gene>
    <name evidence="1" type="ORF">JOF56_000378</name>
</gene>